<keyword evidence="2" id="KW-0812">Transmembrane</keyword>
<keyword evidence="2" id="KW-1133">Transmembrane helix</keyword>
<comment type="caution">
    <text evidence="4">The sequence shown here is derived from an EMBL/GenBank/DDBJ whole genome shotgun (WGS) entry which is preliminary data.</text>
</comment>
<accession>A0A0C9MZW7</accession>
<comment type="similarity">
    <text evidence="1">Belongs to the protein kinase superfamily. ADCK protein kinase family.</text>
</comment>
<feature type="domain" description="ABC1 atypical kinase-like" evidence="3">
    <location>
        <begin position="90"/>
        <end position="333"/>
    </location>
</feature>
<evidence type="ECO:0000256" key="2">
    <source>
        <dbReference type="SAM" id="Phobius"/>
    </source>
</evidence>
<feature type="transmembrane region" description="Helical" evidence="2">
    <location>
        <begin position="481"/>
        <end position="502"/>
    </location>
</feature>
<dbReference type="InterPro" id="IPR050154">
    <property type="entry name" value="UbiB_kinase"/>
</dbReference>
<dbReference type="SUPFAM" id="SSF56112">
    <property type="entry name" value="Protein kinase-like (PK-like)"/>
    <property type="match status" value="1"/>
</dbReference>
<dbReference type="PANTHER" id="PTHR10566:SF113">
    <property type="entry name" value="PROTEIN ACTIVITY OF BC1 COMPLEX KINASE 7, CHLOROPLASTIC"/>
    <property type="match status" value="1"/>
</dbReference>
<evidence type="ECO:0000256" key="1">
    <source>
        <dbReference type="ARBA" id="ARBA00009670"/>
    </source>
</evidence>
<dbReference type="GeneID" id="78529412"/>
<name>A0A0C9MZW7_SPHPI</name>
<dbReference type="AlphaFoldDB" id="A0A0C9MZW7"/>
<keyword evidence="5" id="KW-1185">Reference proteome</keyword>
<evidence type="ECO:0000313" key="5">
    <source>
        <dbReference type="Proteomes" id="UP000032025"/>
    </source>
</evidence>
<proteinExistence type="inferred from homology"/>
<dbReference type="Proteomes" id="UP000032025">
    <property type="component" value="Unassembled WGS sequence"/>
</dbReference>
<reference evidence="4 5" key="1">
    <citation type="submission" date="2014-08" db="EMBL/GenBank/DDBJ databases">
        <title>Whole genome shotgun sequence of Sphingomonas paucimobilis NBRC 13935.</title>
        <authorList>
            <person name="Hosoyama A."/>
            <person name="Hashimoto M."/>
            <person name="Hosoyama Y."/>
            <person name="Noguchi M."/>
            <person name="Uohara A."/>
            <person name="Ohji S."/>
            <person name="Katano-Makiyama Y."/>
            <person name="Ichikawa N."/>
            <person name="Kimura A."/>
            <person name="Yamazoe A."/>
            <person name="Fujita N."/>
        </authorList>
    </citation>
    <scope>NUCLEOTIDE SEQUENCE [LARGE SCALE GENOMIC DNA]</scope>
    <source>
        <strain evidence="4 5">NBRC 13935</strain>
    </source>
</reference>
<dbReference type="EMBL" id="BBJS01000013">
    <property type="protein sequence ID" value="GAN12834.1"/>
    <property type="molecule type" value="Genomic_DNA"/>
</dbReference>
<evidence type="ECO:0000259" key="3">
    <source>
        <dbReference type="Pfam" id="PF03109"/>
    </source>
</evidence>
<dbReference type="CDD" id="cd05121">
    <property type="entry name" value="ABC1_ADCK3-like"/>
    <property type="match status" value="1"/>
</dbReference>
<keyword evidence="2" id="KW-0472">Membrane</keyword>
<protein>
    <submittedName>
        <fullName evidence="4">DNA, contig: SP613</fullName>
    </submittedName>
</protein>
<sequence length="503" mass="54567">MLGAIRVAARDRARLAEVIATASRFGLDVLLARLGLDPARRDPDALPFDLPARTRQAMEALGPVWVKLGQILATRADLLPPEWIAELEHLHSAAPRLPFSALREQVEAALGEPPETAFARFDAEPLAAASIAQVHRAALEDGTEVVLKIRRPGIRPIMEADLRLLTQFAAMVEATNAEARRYGAAGMVRELGREILEELDFTNEGRNADRLREDFAREPRVVIPTIHWGRTSETLLVMDFIDGVPPRNAAALEQAGIDPTAIAAVGADIVLDMTLITGRFHGDPHPGNLLCLPGNRIAMLDLGLIGHVSPRRREEVIAFTQAIMNTDSALLAETMKQWSQTDDIAPDRFDAVADRLIARHGGGSLRLAAILADIFPILREERIVLQPDLLLLFKALITIDGVLSGIQPDFNLSDALRRAAGRIVEARLSPERWGKRAAALALELDRISDDLPRLIRATTRKLESESPAVSTAGIEAAIRVGAGWIAAALALSGVTIAVAMHLG</sequence>
<dbReference type="RefSeq" id="WP_007404382.1">
    <property type="nucleotide sequence ID" value="NZ_BBJS01000013.1"/>
</dbReference>
<gene>
    <name evidence="4" type="ORF">SP6_13_00860</name>
</gene>
<dbReference type="InterPro" id="IPR004147">
    <property type="entry name" value="ABC1_dom"/>
</dbReference>
<dbReference type="PANTHER" id="PTHR10566">
    <property type="entry name" value="CHAPERONE-ACTIVITY OF BC1 COMPLEX CABC1 -RELATED"/>
    <property type="match status" value="1"/>
</dbReference>
<organism evidence="4 5">
    <name type="scientific">Sphingomonas paucimobilis NBRC 13935</name>
    <dbReference type="NCBI Taxonomy" id="1219050"/>
    <lineage>
        <taxon>Bacteria</taxon>
        <taxon>Pseudomonadati</taxon>
        <taxon>Pseudomonadota</taxon>
        <taxon>Alphaproteobacteria</taxon>
        <taxon>Sphingomonadales</taxon>
        <taxon>Sphingomonadaceae</taxon>
        <taxon>Sphingomonas</taxon>
    </lineage>
</organism>
<evidence type="ECO:0000313" key="4">
    <source>
        <dbReference type="EMBL" id="GAN12834.1"/>
    </source>
</evidence>
<dbReference type="InterPro" id="IPR011009">
    <property type="entry name" value="Kinase-like_dom_sf"/>
</dbReference>
<dbReference type="Pfam" id="PF03109">
    <property type="entry name" value="ABC1"/>
    <property type="match status" value="1"/>
</dbReference>